<dbReference type="PANTHER" id="PTHR37163">
    <property type="entry name" value="CONSERVED PROTEIN"/>
    <property type="match status" value="1"/>
</dbReference>
<keyword evidence="2" id="KW-1185">Reference proteome</keyword>
<dbReference type="AlphaFoldDB" id="A0A1Y1V0X5"/>
<organism evidence="1 2">
    <name type="scientific">Piromyces finnis</name>
    <dbReference type="NCBI Taxonomy" id="1754191"/>
    <lineage>
        <taxon>Eukaryota</taxon>
        <taxon>Fungi</taxon>
        <taxon>Fungi incertae sedis</taxon>
        <taxon>Chytridiomycota</taxon>
        <taxon>Chytridiomycota incertae sedis</taxon>
        <taxon>Neocallimastigomycetes</taxon>
        <taxon>Neocallimastigales</taxon>
        <taxon>Neocallimastigaceae</taxon>
        <taxon>Piromyces</taxon>
    </lineage>
</organism>
<dbReference type="InterPro" id="IPR007511">
    <property type="entry name" value="DUF501"/>
</dbReference>
<name>A0A1Y1V0X5_9FUNG</name>
<dbReference type="Proteomes" id="UP000193719">
    <property type="component" value="Unassembled WGS sequence"/>
</dbReference>
<reference evidence="1 2" key="1">
    <citation type="submission" date="2016-08" db="EMBL/GenBank/DDBJ databases">
        <title>Genomes of anaerobic fungi encode conserved fungal cellulosomes for biomass hydrolysis.</title>
        <authorList>
            <consortium name="DOE Joint Genome Institute"/>
            <person name="Haitjema C.H."/>
            <person name="Gilmore S.P."/>
            <person name="Henske J.K."/>
            <person name="Solomon K.V."/>
            <person name="De Groot R."/>
            <person name="Kuo A."/>
            <person name="Mondo S.J."/>
            <person name="Salamov A.A."/>
            <person name="Labutti K."/>
            <person name="Zhao Z."/>
            <person name="Chiniquy J."/>
            <person name="Barry K."/>
            <person name="Brewer H.M."/>
            <person name="Purvine S.O."/>
            <person name="Wright A.T."/>
            <person name="Boxma B."/>
            <person name="Van Alen T."/>
            <person name="Hackstein J.H."/>
            <person name="Baker S.E."/>
            <person name="Grigoriev I.V."/>
            <person name="O'Malley M.A."/>
        </authorList>
    </citation>
    <scope>NUCLEOTIDE SEQUENCE [LARGE SCALE GENOMIC DNA]</scope>
    <source>
        <strain evidence="2">finn</strain>
    </source>
</reference>
<dbReference type="Pfam" id="PF04417">
    <property type="entry name" value="DUF501"/>
    <property type="match status" value="1"/>
</dbReference>
<accession>A0A1Y1V0X5</accession>
<reference evidence="1 2" key="2">
    <citation type="submission" date="2016-08" db="EMBL/GenBank/DDBJ databases">
        <title>Pervasive Adenine N6-methylation of Active Genes in Fungi.</title>
        <authorList>
            <consortium name="DOE Joint Genome Institute"/>
            <person name="Mondo S.J."/>
            <person name="Dannebaum R.O."/>
            <person name="Kuo R.C."/>
            <person name="Labutti K."/>
            <person name="Haridas S."/>
            <person name="Kuo A."/>
            <person name="Salamov A."/>
            <person name="Ahrendt S.R."/>
            <person name="Lipzen A."/>
            <person name="Sullivan W."/>
            <person name="Andreopoulos W.B."/>
            <person name="Clum A."/>
            <person name="Lindquist E."/>
            <person name="Daum C."/>
            <person name="Ramamoorthy G.K."/>
            <person name="Gryganskyi A."/>
            <person name="Culley D."/>
            <person name="Magnuson J.K."/>
            <person name="James T.Y."/>
            <person name="O'Malley M.A."/>
            <person name="Stajich J.E."/>
            <person name="Spatafora J.W."/>
            <person name="Visel A."/>
            <person name="Grigoriev I.V."/>
        </authorList>
    </citation>
    <scope>NUCLEOTIDE SEQUENCE [LARGE SCALE GENOMIC DNA]</scope>
    <source>
        <strain evidence="2">finn</strain>
    </source>
</reference>
<sequence length="194" mass="21442">MSTQEKKTENSKKNEEIKVELTDELLSRIAINASPLREDDVELVKKQLGRKPRGLIAIGARCACGKPAVTITSPRLPDGSPFPTFFYLCLPELIVEVSRLEVKNIMKEMTKEIAADENLREAHQKAHDSYIQRRNLLGEVPEIANISAGGMPTHVKCLHSLVGYSLAAGKGVCPIGDKALEMMNWDTSVCHCED</sequence>
<evidence type="ECO:0000313" key="2">
    <source>
        <dbReference type="Proteomes" id="UP000193719"/>
    </source>
</evidence>
<protein>
    <submittedName>
        <fullName evidence="1">DUF501-domain-containing protein</fullName>
    </submittedName>
</protein>
<dbReference type="EMBL" id="MCFH01000043">
    <property type="protein sequence ID" value="ORX44854.1"/>
    <property type="molecule type" value="Genomic_DNA"/>
</dbReference>
<dbReference type="PANTHER" id="PTHR37163:SF1">
    <property type="entry name" value="DUF501 DOMAIN-CONTAINING PROTEIN"/>
    <property type="match status" value="1"/>
</dbReference>
<evidence type="ECO:0000313" key="1">
    <source>
        <dbReference type="EMBL" id="ORX44854.1"/>
    </source>
</evidence>
<comment type="caution">
    <text evidence="1">The sequence shown here is derived from an EMBL/GenBank/DDBJ whole genome shotgun (WGS) entry which is preliminary data.</text>
</comment>
<gene>
    <name evidence="1" type="ORF">BCR36DRAFT_334015</name>
</gene>
<dbReference type="OrthoDB" id="2113380at2759"/>
<proteinExistence type="predicted"/>